<protein>
    <recommendedName>
        <fullName evidence="5 14">Homoserine dehydrogenase</fullName>
        <ecNumber evidence="5 14">1.1.1.3</ecNumber>
    </recommendedName>
</protein>
<evidence type="ECO:0000256" key="11">
    <source>
        <dbReference type="ARBA" id="ARBA00048841"/>
    </source>
</evidence>
<keyword evidence="7 14" id="KW-0791">Threonine biosynthesis</keyword>
<dbReference type="InterPro" id="IPR001342">
    <property type="entry name" value="HDH_cat"/>
</dbReference>
<dbReference type="EC" id="1.1.1.3" evidence="5 14"/>
<dbReference type="InterPro" id="IPR022697">
    <property type="entry name" value="HDH_short"/>
</dbReference>
<sequence length="382" mass="40807">AINVYVIGLGPVGRQVIRDLQLLNNLHCQNYQVDFRIVGVFDRTGSVISKQTDLALSSEVVQSILSWKENGASLADHTNGSGSTIDVLSSMLGANTTIIDVSASNDTIPVLLNGIQTGSTVVLANKKPISCRWSTYDAMVQGPGILGIESTVGAGTPIIACLDRLLAAGDRIDAIEGVLSGTLGYIATELEKGNSYSDSIKSAHTLGFTEPDPRDDLSGTDVARKALILARRCGVKNLHMENIAIESLFPNILQGITTTDFLKETSSLDDGFRQKIVNAQNQGTVLRYVARIEFDWGMHEYKSTPEAKVSVGLVPVPSSSPFYSLTGTDNLVSFTTRTYSDSPLVVRGKGAGVEVTSNGVIADMVTCARSCSMPNGEVHRHD</sequence>
<dbReference type="UniPathway" id="UPA00050">
    <property type="reaction ID" value="UER00063"/>
</dbReference>
<dbReference type="Gene3D" id="3.40.50.720">
    <property type="entry name" value="NAD(P)-binding Rossmann-like Domain"/>
    <property type="match status" value="1"/>
</dbReference>
<dbReference type="GO" id="GO:0009086">
    <property type="term" value="P:methionine biosynthetic process"/>
    <property type="evidence" value="ECO:0007669"/>
    <property type="project" value="UniProtKB-KW"/>
</dbReference>
<dbReference type="Pfam" id="PF00742">
    <property type="entry name" value="Homoserine_dh"/>
    <property type="match status" value="1"/>
</dbReference>
<proteinExistence type="inferred from homology"/>
<feature type="active site" description="Proton donor" evidence="12">
    <location>
        <position position="225"/>
    </location>
</feature>
<name>A0A0H5QZD2_9EUKA</name>
<evidence type="ECO:0000256" key="2">
    <source>
        <dbReference type="ARBA" id="ARBA00005056"/>
    </source>
</evidence>
<evidence type="ECO:0000256" key="8">
    <source>
        <dbReference type="ARBA" id="ARBA00022857"/>
    </source>
</evidence>
<comment type="cofactor">
    <cofactor evidence="1">
        <name>a metal cation</name>
        <dbReference type="ChEBI" id="CHEBI:25213"/>
    </cofactor>
</comment>
<evidence type="ECO:0000256" key="5">
    <source>
        <dbReference type="ARBA" id="ARBA00013213"/>
    </source>
</evidence>
<dbReference type="PANTHER" id="PTHR43070">
    <property type="match status" value="1"/>
</dbReference>
<feature type="binding site" evidence="13">
    <location>
        <position position="210"/>
    </location>
    <ligand>
        <name>L-homoserine</name>
        <dbReference type="ChEBI" id="CHEBI:57476"/>
    </ligand>
</feature>
<dbReference type="GO" id="GO:0009088">
    <property type="term" value="P:threonine biosynthetic process"/>
    <property type="evidence" value="ECO:0007669"/>
    <property type="project" value="UniProtKB-UniPathway"/>
</dbReference>
<evidence type="ECO:0000256" key="9">
    <source>
        <dbReference type="ARBA" id="ARBA00023002"/>
    </source>
</evidence>
<dbReference type="InterPro" id="IPR011147">
    <property type="entry name" value="Bifunc_Aspkin/hSer_DH"/>
</dbReference>
<evidence type="ECO:0000256" key="15">
    <source>
        <dbReference type="RuleBase" id="RU004171"/>
    </source>
</evidence>
<accession>A0A0H5QZD2</accession>
<keyword evidence="9 14" id="KW-0560">Oxidoreductase</keyword>
<comment type="catalytic activity">
    <reaction evidence="11">
        <text>L-homoserine + NADP(+) = L-aspartate 4-semialdehyde + NADPH + H(+)</text>
        <dbReference type="Rhea" id="RHEA:15761"/>
        <dbReference type="ChEBI" id="CHEBI:15378"/>
        <dbReference type="ChEBI" id="CHEBI:57476"/>
        <dbReference type="ChEBI" id="CHEBI:57783"/>
        <dbReference type="ChEBI" id="CHEBI:58349"/>
        <dbReference type="ChEBI" id="CHEBI:537519"/>
        <dbReference type="EC" id="1.1.1.3"/>
    </reaction>
    <physiologicalReaction direction="right-to-left" evidence="11">
        <dbReference type="Rhea" id="RHEA:15763"/>
    </physiologicalReaction>
</comment>
<comment type="pathway">
    <text evidence="2 14">Amino-acid biosynthesis; L-threonine biosynthesis; L-threonine from L-aspartate: step 3/5.</text>
</comment>
<feature type="binding site" evidence="13">
    <location>
        <begin position="8"/>
        <end position="13"/>
    </location>
    <ligand>
        <name>NADP(+)</name>
        <dbReference type="ChEBI" id="CHEBI:58349"/>
    </ligand>
</feature>
<dbReference type="FunFam" id="3.30.360.10:FF:000006">
    <property type="entry name" value="Bifunctional aspartokinase/homoserine dehydrogenase"/>
    <property type="match status" value="1"/>
</dbReference>
<dbReference type="InterPro" id="IPR036291">
    <property type="entry name" value="NAD(P)-bd_dom_sf"/>
</dbReference>
<evidence type="ECO:0000256" key="4">
    <source>
        <dbReference type="ARBA" id="ARBA00006753"/>
    </source>
</evidence>
<evidence type="ECO:0000256" key="1">
    <source>
        <dbReference type="ARBA" id="ARBA00001920"/>
    </source>
</evidence>
<evidence type="ECO:0000256" key="10">
    <source>
        <dbReference type="ARBA" id="ARBA00023167"/>
    </source>
</evidence>
<dbReference type="PROSITE" id="PS01042">
    <property type="entry name" value="HOMOSER_DHGENASE"/>
    <property type="match status" value="1"/>
</dbReference>
<evidence type="ECO:0000256" key="6">
    <source>
        <dbReference type="ARBA" id="ARBA00022605"/>
    </source>
</evidence>
<evidence type="ECO:0000259" key="16">
    <source>
        <dbReference type="Pfam" id="PF00742"/>
    </source>
</evidence>
<dbReference type="Gene3D" id="3.30.360.10">
    <property type="entry name" value="Dihydrodipicolinate Reductase, domain 2"/>
    <property type="match status" value="1"/>
</dbReference>
<evidence type="ECO:0000256" key="12">
    <source>
        <dbReference type="PIRSR" id="PIRSR036497-1"/>
    </source>
</evidence>
<dbReference type="InterPro" id="IPR019811">
    <property type="entry name" value="HDH_CS"/>
</dbReference>
<dbReference type="UniPathway" id="UPA00051">
    <property type="reaction ID" value="UER00465"/>
</dbReference>
<keyword evidence="6 14" id="KW-0028">Amino-acid biosynthesis</keyword>
<keyword evidence="10 14" id="KW-0486">Methionine biosynthesis</keyword>
<reference evidence="17" key="1">
    <citation type="submission" date="2015-04" db="EMBL/GenBank/DDBJ databases">
        <title>The genome sequence of the plant pathogenic Rhizarian Plasmodiophora brassicae reveals insights in its biotrophic life cycle and the origin of chitin synthesis.</title>
        <authorList>
            <person name="Schwelm A."/>
            <person name="Fogelqvist J."/>
            <person name="Knaust A."/>
            <person name="Julke S."/>
            <person name="Lilja T."/>
            <person name="Dhandapani V."/>
            <person name="Bonilla-Rosso G."/>
            <person name="Karlsson M."/>
            <person name="Shevchenko A."/>
            <person name="Choi S.R."/>
            <person name="Kim H.G."/>
            <person name="Park J.Y."/>
            <person name="Lim Y.P."/>
            <person name="Ludwig-Muller J."/>
            <person name="Dixelius C."/>
        </authorList>
    </citation>
    <scope>NUCLEOTIDE SEQUENCE</scope>
    <source>
        <tissue evidence="17">Potato root galls</tissue>
    </source>
</reference>
<keyword evidence="8 13" id="KW-0521">NADP</keyword>
<dbReference type="GO" id="GO:0004412">
    <property type="term" value="F:homoserine dehydrogenase activity"/>
    <property type="evidence" value="ECO:0007669"/>
    <property type="project" value="UniProtKB-EC"/>
</dbReference>
<dbReference type="SUPFAM" id="SSF51735">
    <property type="entry name" value="NAD(P)-binding Rossmann-fold domains"/>
    <property type="match status" value="1"/>
</dbReference>
<comment type="pathway">
    <text evidence="3 14">Amino-acid biosynthesis; L-methionine biosynthesis via de novo pathway; L-homoserine from L-aspartate: step 3/3.</text>
</comment>
<evidence type="ECO:0000313" key="17">
    <source>
        <dbReference type="EMBL" id="CRZ00919.1"/>
    </source>
</evidence>
<evidence type="ECO:0000256" key="13">
    <source>
        <dbReference type="PIRSR" id="PIRSR036497-2"/>
    </source>
</evidence>
<organism evidence="17">
    <name type="scientific">Spongospora subterranea</name>
    <dbReference type="NCBI Taxonomy" id="70186"/>
    <lineage>
        <taxon>Eukaryota</taxon>
        <taxon>Sar</taxon>
        <taxon>Rhizaria</taxon>
        <taxon>Endomyxa</taxon>
        <taxon>Phytomyxea</taxon>
        <taxon>Plasmodiophorida</taxon>
        <taxon>Plasmodiophoridae</taxon>
        <taxon>Spongospora</taxon>
    </lineage>
</organism>
<feature type="binding site" evidence="13">
    <location>
        <position position="126"/>
    </location>
    <ligand>
        <name>NADPH</name>
        <dbReference type="ChEBI" id="CHEBI:57783"/>
    </ligand>
</feature>
<feature type="domain" description="Homoserine dehydrogenase catalytic" evidence="16">
    <location>
        <begin position="157"/>
        <end position="365"/>
    </location>
</feature>
<dbReference type="EMBL" id="HACM01000477">
    <property type="protein sequence ID" value="CRZ00919.1"/>
    <property type="molecule type" value="Transcribed_RNA"/>
</dbReference>
<dbReference type="AlphaFoldDB" id="A0A0H5QZD2"/>
<evidence type="ECO:0000256" key="7">
    <source>
        <dbReference type="ARBA" id="ARBA00022697"/>
    </source>
</evidence>
<dbReference type="SUPFAM" id="SSF55347">
    <property type="entry name" value="Glyceraldehyde-3-phosphate dehydrogenase-like, C-terminal domain"/>
    <property type="match status" value="1"/>
</dbReference>
<feature type="non-terminal residue" evidence="17">
    <location>
        <position position="1"/>
    </location>
</feature>
<evidence type="ECO:0000256" key="14">
    <source>
        <dbReference type="RuleBase" id="RU000579"/>
    </source>
</evidence>
<evidence type="ECO:0000256" key="3">
    <source>
        <dbReference type="ARBA" id="ARBA00005062"/>
    </source>
</evidence>
<dbReference type="PANTHER" id="PTHR43070:SF3">
    <property type="entry name" value="HOMOSERINE DEHYDROGENASE"/>
    <property type="match status" value="1"/>
</dbReference>
<comment type="similarity">
    <text evidence="4 15">Belongs to the homoserine dehydrogenase family.</text>
</comment>
<dbReference type="PIRSF" id="PIRSF036497">
    <property type="entry name" value="HDH_short"/>
    <property type="match status" value="1"/>
</dbReference>